<keyword evidence="4 6" id="KW-1133">Transmembrane helix</keyword>
<evidence type="ECO:0000256" key="4">
    <source>
        <dbReference type="ARBA" id="ARBA00022989"/>
    </source>
</evidence>
<comment type="similarity">
    <text evidence="2 6">Belongs to the 4-toluene sulfonate uptake permease (TSUP) (TC 2.A.102) family.</text>
</comment>
<proteinExistence type="inferred from homology"/>
<feature type="transmembrane region" description="Helical" evidence="6">
    <location>
        <begin position="195"/>
        <end position="213"/>
    </location>
</feature>
<dbReference type="PANTHER" id="PTHR43701:SF2">
    <property type="entry name" value="MEMBRANE TRANSPORTER PROTEIN YJNA-RELATED"/>
    <property type="match status" value="1"/>
</dbReference>
<feature type="transmembrane region" description="Helical" evidence="6">
    <location>
        <begin position="12"/>
        <end position="43"/>
    </location>
</feature>
<dbReference type="AlphaFoldDB" id="A0A839NB77"/>
<evidence type="ECO:0000256" key="6">
    <source>
        <dbReference type="RuleBase" id="RU363041"/>
    </source>
</evidence>
<comment type="caution">
    <text evidence="7">The sequence shown here is derived from an EMBL/GenBank/DDBJ whole genome shotgun (WGS) entry which is preliminary data.</text>
</comment>
<feature type="transmembrane region" description="Helical" evidence="6">
    <location>
        <begin position="108"/>
        <end position="130"/>
    </location>
</feature>
<reference evidence="7 8" key="1">
    <citation type="submission" date="2020-08" db="EMBL/GenBank/DDBJ databases">
        <title>Sequencing the genomes of 1000 actinobacteria strains.</title>
        <authorList>
            <person name="Klenk H.-P."/>
        </authorList>
    </citation>
    <scope>NUCLEOTIDE SEQUENCE [LARGE SCALE GENOMIC DNA]</scope>
    <source>
        <strain evidence="7 8">DSM 105369</strain>
    </source>
</reference>
<gene>
    <name evidence="7" type="ORF">FHU39_004509</name>
</gene>
<evidence type="ECO:0000256" key="5">
    <source>
        <dbReference type="ARBA" id="ARBA00023136"/>
    </source>
</evidence>
<sequence>MSGVLSFDALQLLIVAFGVGIAVGLTGMGGGALMTPALVFLGIPPTSAVANDLVSAAITKSVGAAVHLRNGSPNKQLIKWLVLGSVPMALVGSLIVKLIGPSGDQQKFLKAAIGCALLLTATTYVVRMYLNLVRQATGRRRTEQNPTIRPLATLAIGALGGLLVGITSVGSGSLIMVGMLLLYPTMSSLRLVGTDLLQAIPLVVAAAIGHILITGVDWSVLIPLMIGGSLGTALGARLASLVNQSVIRRGIVMVLTLTGLGMLGVDPTWVGILGAGMVILGPVVWGAIRRQHGLPAFDHLGSATSGDDD</sequence>
<feature type="transmembrane region" description="Helical" evidence="6">
    <location>
        <begin position="150"/>
        <end position="183"/>
    </location>
</feature>
<keyword evidence="3 6" id="KW-0812">Transmembrane</keyword>
<feature type="transmembrane region" description="Helical" evidence="6">
    <location>
        <begin position="219"/>
        <end position="239"/>
    </location>
</feature>
<dbReference type="Proteomes" id="UP000559182">
    <property type="component" value="Unassembled WGS sequence"/>
</dbReference>
<feature type="transmembrane region" description="Helical" evidence="6">
    <location>
        <begin position="269"/>
        <end position="288"/>
    </location>
</feature>
<keyword evidence="8" id="KW-1185">Reference proteome</keyword>
<evidence type="ECO:0000313" key="8">
    <source>
        <dbReference type="Proteomes" id="UP000559182"/>
    </source>
</evidence>
<dbReference type="Pfam" id="PF01925">
    <property type="entry name" value="TauE"/>
    <property type="match status" value="1"/>
</dbReference>
<dbReference type="GO" id="GO:0005886">
    <property type="term" value="C:plasma membrane"/>
    <property type="evidence" value="ECO:0007669"/>
    <property type="project" value="UniProtKB-SubCell"/>
</dbReference>
<dbReference type="InterPro" id="IPR051598">
    <property type="entry name" value="TSUP/Inactive_protease-like"/>
</dbReference>
<dbReference type="PANTHER" id="PTHR43701">
    <property type="entry name" value="MEMBRANE TRANSPORTER PROTEIN MJ0441-RELATED"/>
    <property type="match status" value="1"/>
</dbReference>
<dbReference type="InterPro" id="IPR002781">
    <property type="entry name" value="TM_pro_TauE-like"/>
</dbReference>
<keyword evidence="5 6" id="KW-0472">Membrane</keyword>
<evidence type="ECO:0000256" key="2">
    <source>
        <dbReference type="ARBA" id="ARBA00009142"/>
    </source>
</evidence>
<dbReference type="RefSeq" id="WP_183322906.1">
    <property type="nucleotide sequence ID" value="NZ_JACHVQ010000005.1"/>
</dbReference>
<evidence type="ECO:0000313" key="7">
    <source>
        <dbReference type="EMBL" id="MBB2894467.1"/>
    </source>
</evidence>
<evidence type="ECO:0000256" key="1">
    <source>
        <dbReference type="ARBA" id="ARBA00004141"/>
    </source>
</evidence>
<name>A0A839NB77_9MICO</name>
<organism evidence="7 8">
    <name type="scientific">Flexivirga oryzae</name>
    <dbReference type="NCBI Taxonomy" id="1794944"/>
    <lineage>
        <taxon>Bacteria</taxon>
        <taxon>Bacillati</taxon>
        <taxon>Actinomycetota</taxon>
        <taxon>Actinomycetes</taxon>
        <taxon>Micrococcales</taxon>
        <taxon>Dermacoccaceae</taxon>
        <taxon>Flexivirga</taxon>
    </lineage>
</organism>
<keyword evidence="6" id="KW-1003">Cell membrane</keyword>
<evidence type="ECO:0000256" key="3">
    <source>
        <dbReference type="ARBA" id="ARBA00022692"/>
    </source>
</evidence>
<protein>
    <recommendedName>
        <fullName evidence="6">Probable membrane transporter protein</fullName>
    </recommendedName>
</protein>
<comment type="subcellular location">
    <subcellularLocation>
        <location evidence="6">Cell membrane</location>
        <topology evidence="6">Multi-pass membrane protein</topology>
    </subcellularLocation>
    <subcellularLocation>
        <location evidence="1">Membrane</location>
        <topology evidence="1">Multi-pass membrane protein</topology>
    </subcellularLocation>
</comment>
<dbReference type="EMBL" id="JACHVQ010000005">
    <property type="protein sequence ID" value="MBB2894467.1"/>
    <property type="molecule type" value="Genomic_DNA"/>
</dbReference>
<feature type="transmembrane region" description="Helical" evidence="6">
    <location>
        <begin position="77"/>
        <end position="96"/>
    </location>
</feature>
<accession>A0A839NB77</accession>